<keyword evidence="2" id="KW-1185">Reference proteome</keyword>
<name>A0A1Y2FSR2_PROLT</name>
<reference evidence="1 2" key="1">
    <citation type="submission" date="2016-07" db="EMBL/GenBank/DDBJ databases">
        <title>Pervasive Adenine N6-methylation of Active Genes in Fungi.</title>
        <authorList>
            <consortium name="DOE Joint Genome Institute"/>
            <person name="Mondo S.J."/>
            <person name="Dannebaum R.O."/>
            <person name="Kuo R.C."/>
            <person name="Labutti K."/>
            <person name="Haridas S."/>
            <person name="Kuo A."/>
            <person name="Salamov A."/>
            <person name="Ahrendt S.R."/>
            <person name="Lipzen A."/>
            <person name="Sullivan W."/>
            <person name="Andreopoulos W.B."/>
            <person name="Clum A."/>
            <person name="Lindquist E."/>
            <person name="Daum C."/>
            <person name="Ramamoorthy G.K."/>
            <person name="Gryganskyi A."/>
            <person name="Culley D."/>
            <person name="Magnuson J.K."/>
            <person name="James T.Y."/>
            <person name="O'Malley M.A."/>
            <person name="Stajich J.E."/>
            <person name="Spatafora J.W."/>
            <person name="Visel A."/>
            <person name="Grigoriev I.V."/>
        </authorList>
    </citation>
    <scope>NUCLEOTIDE SEQUENCE [LARGE SCALE GENOMIC DNA]</scope>
    <source>
        <strain evidence="1 2">12-1054</strain>
    </source>
</reference>
<dbReference type="Proteomes" id="UP000193685">
    <property type="component" value="Unassembled WGS sequence"/>
</dbReference>
<dbReference type="AlphaFoldDB" id="A0A1Y2FSR2"/>
<proteinExistence type="predicted"/>
<organism evidence="1 2">
    <name type="scientific">Protomyces lactucae-debilis</name>
    <dbReference type="NCBI Taxonomy" id="2754530"/>
    <lineage>
        <taxon>Eukaryota</taxon>
        <taxon>Fungi</taxon>
        <taxon>Dikarya</taxon>
        <taxon>Ascomycota</taxon>
        <taxon>Taphrinomycotina</taxon>
        <taxon>Taphrinomycetes</taxon>
        <taxon>Taphrinales</taxon>
        <taxon>Protomycetaceae</taxon>
        <taxon>Protomyces</taxon>
    </lineage>
</organism>
<accession>A0A1Y2FSR2</accession>
<sequence length="224" mass="24806">MPAGDKGNKGLDGNMLCHSTSPKIWPKTVGDVLVEVLEPKSFLKLKCTVPDGQAVAAAELLLDLDTIKSYRIDNRQLINDWSLVARSTGPLFLHRGFGPHQFSHQCTDLSQTAGTDSLLVWNIGIECFALSSKHGPCFSNLRRSLLRDTPISAEQERQLFSSSSKCLTGNRADLSTHEIEQHLGPNACLIVLPIEWNADQPLFCLDIERYNDFSMSSRSLSYST</sequence>
<gene>
    <name evidence="1" type="ORF">BCR37DRAFT_411807</name>
</gene>
<dbReference type="GeneID" id="63788805"/>
<evidence type="ECO:0000313" key="1">
    <source>
        <dbReference type="EMBL" id="ORY87041.1"/>
    </source>
</evidence>
<dbReference type="RefSeq" id="XP_040727897.1">
    <property type="nucleotide sequence ID" value="XM_040872206.1"/>
</dbReference>
<evidence type="ECO:0000313" key="2">
    <source>
        <dbReference type="Proteomes" id="UP000193685"/>
    </source>
</evidence>
<protein>
    <submittedName>
        <fullName evidence="1">Uncharacterized protein</fullName>
    </submittedName>
</protein>
<comment type="caution">
    <text evidence="1">The sequence shown here is derived from an EMBL/GenBank/DDBJ whole genome shotgun (WGS) entry which is preliminary data.</text>
</comment>
<dbReference type="EMBL" id="MCFI01000002">
    <property type="protein sequence ID" value="ORY87041.1"/>
    <property type="molecule type" value="Genomic_DNA"/>
</dbReference>